<evidence type="ECO:0000313" key="1">
    <source>
        <dbReference type="EMBL" id="PTQ62797.1"/>
    </source>
</evidence>
<dbReference type="Proteomes" id="UP000244189">
    <property type="component" value="Unassembled WGS sequence"/>
</dbReference>
<evidence type="ECO:0000313" key="4">
    <source>
        <dbReference type="Proteomes" id="UP000326857"/>
    </source>
</evidence>
<organism evidence="1 3">
    <name type="scientific">Sphingomonas aurantiaca</name>
    <dbReference type="NCBI Taxonomy" id="185949"/>
    <lineage>
        <taxon>Bacteria</taxon>
        <taxon>Pseudomonadati</taxon>
        <taxon>Pseudomonadota</taxon>
        <taxon>Alphaproteobacteria</taxon>
        <taxon>Sphingomonadales</taxon>
        <taxon>Sphingomonadaceae</taxon>
        <taxon>Sphingomonas</taxon>
    </lineage>
</organism>
<accession>A0A5E7ZGM6</accession>
<gene>
    <name evidence="1" type="ORF">C8J26_1081</name>
    <name evidence="2" type="ORF">SPHINGO391_450196</name>
</gene>
<evidence type="ECO:0000313" key="3">
    <source>
        <dbReference type="Proteomes" id="UP000244189"/>
    </source>
</evidence>
<dbReference type="EMBL" id="CABVLI010000040">
    <property type="protein sequence ID" value="VVT18171.1"/>
    <property type="molecule type" value="Genomic_DNA"/>
</dbReference>
<keyword evidence="3" id="KW-1185">Reference proteome</keyword>
<proteinExistence type="predicted"/>
<reference evidence="1 3" key="1">
    <citation type="submission" date="2018-04" db="EMBL/GenBank/DDBJ databases">
        <title>Genomic Encyclopedia of Type Strains, Phase III (KMG-III): the genomes of soil and plant-associated and newly described type strains.</title>
        <authorList>
            <person name="Whitman W."/>
        </authorList>
    </citation>
    <scope>NUCLEOTIDE SEQUENCE [LARGE SCALE GENOMIC DNA]</scope>
    <source>
        <strain evidence="1 3">MA101b</strain>
    </source>
</reference>
<reference evidence="2 4" key="2">
    <citation type="submission" date="2019-09" db="EMBL/GenBank/DDBJ databases">
        <authorList>
            <person name="Dittami M. S."/>
        </authorList>
    </citation>
    <scope>NUCLEOTIDE SEQUENCE [LARGE SCALE GENOMIC DNA]</scope>
    <source>
        <strain evidence="2">SPHINGO391</strain>
    </source>
</reference>
<sequence length="97" mass="10743">MPHDDLFFHRDYRTHFVTTEVDTVVPISRAVNVSVEQPQVVAMCKKHNAIISAIESLPSGGTRVVLMNSVDAARIIKAFGSKVLTGNVARTHWMRAV</sequence>
<accession>A0A2T5GTZ8</accession>
<dbReference type="AlphaFoldDB" id="A0A2T5GTZ8"/>
<dbReference type="EMBL" id="QAOG01000001">
    <property type="protein sequence ID" value="PTQ62797.1"/>
    <property type="molecule type" value="Genomic_DNA"/>
</dbReference>
<name>A0A2T5GTZ8_9SPHN</name>
<protein>
    <submittedName>
        <fullName evidence="1">Uncharacterized protein</fullName>
    </submittedName>
</protein>
<dbReference type="Proteomes" id="UP000326857">
    <property type="component" value="Unassembled WGS sequence"/>
</dbReference>
<evidence type="ECO:0000313" key="2">
    <source>
        <dbReference type="EMBL" id="VVT18171.1"/>
    </source>
</evidence>